<dbReference type="eggNOG" id="COG2141">
    <property type="taxonomic scope" value="Bacteria"/>
</dbReference>
<dbReference type="PANTHER" id="PTHR42847:SF4">
    <property type="entry name" value="ALKANESULFONATE MONOOXYGENASE-RELATED"/>
    <property type="match status" value="1"/>
</dbReference>
<dbReference type="InterPro" id="IPR036661">
    <property type="entry name" value="Luciferase-like_sf"/>
</dbReference>
<name>H5TUR9_9ACTN</name>
<keyword evidence="7" id="KW-1185">Reference proteome</keyword>
<evidence type="ECO:0000256" key="4">
    <source>
        <dbReference type="ARBA" id="ARBA00023033"/>
    </source>
</evidence>
<sequence length="369" mass="40995">MTDNVTNDDAARRAGPRFGVWANVYGTWASAHHPDDPVDASWRRNLNLIQQAENLGYESTLVAQHLINPFSHDWEQLETWTAVAALAASTTKIELIAAIKPLLFHPVVLAKQAATIEEISRGRLSLNVVNAWYKPEIERAGIAFPEHDDRYAYGAEWLLVVRRLLAGEVVEHHGKFFDIDGYQLSPTGLYRERPQIYVGGESDRARDLVADQGDVWFINGQPIDSVRELIGSVAARPRHGDPVRYGLAAFVVARPTAAEAQAELDRHWELNRLDEEYTASIIAGADEKAVMFQTFAKYPAIGTNGGTAAGLVGSYDEVADRIVEFHNAGIETFMLQFQPFEAEMERFAGEVIPRVRERIGSAELQVSAS</sequence>
<feature type="domain" description="Luciferase-like" evidence="5">
    <location>
        <begin position="26"/>
        <end position="331"/>
    </location>
</feature>
<organism evidence="6 7">
    <name type="scientific">Gordonia sputi NBRC 100414</name>
    <dbReference type="NCBI Taxonomy" id="1089453"/>
    <lineage>
        <taxon>Bacteria</taxon>
        <taxon>Bacillati</taxon>
        <taxon>Actinomycetota</taxon>
        <taxon>Actinomycetes</taxon>
        <taxon>Mycobacteriales</taxon>
        <taxon>Gordoniaceae</taxon>
        <taxon>Gordonia</taxon>
    </lineage>
</organism>
<proteinExistence type="predicted"/>
<dbReference type="Proteomes" id="UP000005845">
    <property type="component" value="Unassembled WGS sequence"/>
</dbReference>
<dbReference type="InterPro" id="IPR011251">
    <property type="entry name" value="Luciferase-like_dom"/>
</dbReference>
<protein>
    <submittedName>
        <fullName evidence="6">Putative FMNH2-dependent monooxygenase</fullName>
    </submittedName>
</protein>
<keyword evidence="4 6" id="KW-0503">Monooxygenase</keyword>
<dbReference type="AlphaFoldDB" id="H5TUR9"/>
<keyword evidence="2" id="KW-0288">FMN</keyword>
<evidence type="ECO:0000256" key="2">
    <source>
        <dbReference type="ARBA" id="ARBA00022643"/>
    </source>
</evidence>
<evidence type="ECO:0000259" key="5">
    <source>
        <dbReference type="Pfam" id="PF00296"/>
    </source>
</evidence>
<dbReference type="Pfam" id="PF00296">
    <property type="entry name" value="Bac_luciferase"/>
    <property type="match status" value="1"/>
</dbReference>
<keyword evidence="1" id="KW-0285">Flavoprotein</keyword>
<dbReference type="GO" id="GO:0046306">
    <property type="term" value="P:alkanesulfonate catabolic process"/>
    <property type="evidence" value="ECO:0007669"/>
    <property type="project" value="TreeGrafter"/>
</dbReference>
<dbReference type="SUPFAM" id="SSF51679">
    <property type="entry name" value="Bacterial luciferase-like"/>
    <property type="match status" value="1"/>
</dbReference>
<dbReference type="InterPro" id="IPR050172">
    <property type="entry name" value="SsuD_RutA_monooxygenase"/>
</dbReference>
<comment type="caution">
    <text evidence="6">The sequence shown here is derived from an EMBL/GenBank/DDBJ whole genome shotgun (WGS) entry which is preliminary data.</text>
</comment>
<dbReference type="PANTHER" id="PTHR42847">
    <property type="entry name" value="ALKANESULFONATE MONOOXYGENASE"/>
    <property type="match status" value="1"/>
</dbReference>
<dbReference type="RefSeq" id="WP_005201828.1">
    <property type="nucleotide sequence ID" value="NZ_BAFC01000004.1"/>
</dbReference>
<dbReference type="EMBL" id="BAFC01000004">
    <property type="protein sequence ID" value="GAB37227.1"/>
    <property type="molecule type" value="Genomic_DNA"/>
</dbReference>
<evidence type="ECO:0000256" key="3">
    <source>
        <dbReference type="ARBA" id="ARBA00023002"/>
    </source>
</evidence>
<gene>
    <name evidence="6" type="ORF">GOSPT_004_00420</name>
</gene>
<reference evidence="6 7" key="1">
    <citation type="submission" date="2012-02" db="EMBL/GenBank/DDBJ databases">
        <title>Whole genome shotgun sequence of Gordonia sputi NBRC 100414.</title>
        <authorList>
            <person name="Yoshida I."/>
            <person name="Hosoyama A."/>
            <person name="Tsuchikane K."/>
            <person name="Katsumata H."/>
            <person name="Yamazaki S."/>
            <person name="Fujita N."/>
        </authorList>
    </citation>
    <scope>NUCLEOTIDE SEQUENCE [LARGE SCALE GENOMIC DNA]</scope>
    <source>
        <strain evidence="6 7">NBRC 100414</strain>
    </source>
</reference>
<dbReference type="Gene3D" id="3.20.20.30">
    <property type="entry name" value="Luciferase-like domain"/>
    <property type="match status" value="1"/>
</dbReference>
<dbReference type="GO" id="GO:0008726">
    <property type="term" value="F:alkanesulfonate monooxygenase activity"/>
    <property type="evidence" value="ECO:0007669"/>
    <property type="project" value="TreeGrafter"/>
</dbReference>
<keyword evidence="3" id="KW-0560">Oxidoreductase</keyword>
<evidence type="ECO:0000256" key="1">
    <source>
        <dbReference type="ARBA" id="ARBA00022630"/>
    </source>
</evidence>
<evidence type="ECO:0000313" key="6">
    <source>
        <dbReference type="EMBL" id="GAB37227.1"/>
    </source>
</evidence>
<evidence type="ECO:0000313" key="7">
    <source>
        <dbReference type="Proteomes" id="UP000005845"/>
    </source>
</evidence>
<dbReference type="CDD" id="cd01094">
    <property type="entry name" value="Alkanesulfonate_monoxygenase"/>
    <property type="match status" value="1"/>
</dbReference>
<accession>H5TUR9</accession>